<proteinExistence type="predicted"/>
<sequence>MNSDVSDLCEGVKDIIYISKVVCIHILPLLKNCIVC</sequence>
<organism evidence="1">
    <name type="scientific">Myoviridae sp. ctkfK18</name>
    <dbReference type="NCBI Taxonomy" id="2825165"/>
    <lineage>
        <taxon>Viruses</taxon>
        <taxon>Duplodnaviria</taxon>
        <taxon>Heunggongvirae</taxon>
        <taxon>Uroviricota</taxon>
        <taxon>Caudoviricetes</taxon>
    </lineage>
</organism>
<protein>
    <submittedName>
        <fullName evidence="1">Uncharacterized protein</fullName>
    </submittedName>
</protein>
<reference evidence="1" key="1">
    <citation type="journal article" date="2021" name="Proc. Natl. Acad. Sci. U.S.A.">
        <title>A Catalog of Tens of Thousands of Viruses from Human Metagenomes Reveals Hidden Associations with Chronic Diseases.</title>
        <authorList>
            <person name="Tisza M.J."/>
            <person name="Buck C.B."/>
        </authorList>
    </citation>
    <scope>NUCLEOTIDE SEQUENCE</scope>
    <source>
        <strain evidence="1">CtkfK18</strain>
    </source>
</reference>
<accession>A0A8S5VGP4</accession>
<name>A0A8S5VGP4_9CAUD</name>
<dbReference type="EMBL" id="BK016265">
    <property type="protein sequence ID" value="DAG05854.1"/>
    <property type="molecule type" value="Genomic_DNA"/>
</dbReference>
<evidence type="ECO:0000313" key="1">
    <source>
        <dbReference type="EMBL" id="DAG05854.1"/>
    </source>
</evidence>